<dbReference type="RefSeq" id="WP_154326208.1">
    <property type="nucleotide sequence ID" value="NZ_WKJO01000001.1"/>
</dbReference>
<dbReference type="Proteomes" id="UP000439022">
    <property type="component" value="Unassembled WGS sequence"/>
</dbReference>
<feature type="transmembrane region" description="Helical" evidence="1">
    <location>
        <begin position="38"/>
        <end position="56"/>
    </location>
</feature>
<dbReference type="EMBL" id="WKJO01000001">
    <property type="protein sequence ID" value="MRX22262.1"/>
    <property type="molecule type" value="Genomic_DNA"/>
</dbReference>
<evidence type="ECO:0000313" key="2">
    <source>
        <dbReference type="EMBL" id="MRX22262.1"/>
    </source>
</evidence>
<proteinExistence type="predicted"/>
<sequence length="58" mass="6451">MSRTTLHRILSAVGLLCFIVGFLQLLPCLSSVFRSSFSLGQCWSEFLLTLVGALLFTR</sequence>
<gene>
    <name evidence="2" type="ORF">GJR96_09880</name>
</gene>
<keyword evidence="1" id="KW-0812">Transmembrane</keyword>
<reference evidence="2 3" key="1">
    <citation type="submission" date="2019-11" db="EMBL/GenBank/DDBJ databases">
        <title>Whole genome sequence of Haloferax sp. MBLA0076.</title>
        <authorList>
            <person name="Seo M.-J."/>
            <person name="Cho E.-S."/>
        </authorList>
    </citation>
    <scope>NUCLEOTIDE SEQUENCE [LARGE SCALE GENOMIC DNA]</scope>
    <source>
        <strain evidence="2 3">MBLA0076</strain>
    </source>
</reference>
<accession>A0A6A8GIH2</accession>
<dbReference type="AlphaFoldDB" id="A0A6A8GIH2"/>
<evidence type="ECO:0000313" key="3">
    <source>
        <dbReference type="Proteomes" id="UP000439022"/>
    </source>
</evidence>
<protein>
    <submittedName>
        <fullName evidence="2">Uncharacterized protein</fullName>
    </submittedName>
</protein>
<comment type="caution">
    <text evidence="2">The sequence shown here is derived from an EMBL/GenBank/DDBJ whole genome shotgun (WGS) entry which is preliminary data.</text>
</comment>
<evidence type="ECO:0000256" key="1">
    <source>
        <dbReference type="SAM" id="Phobius"/>
    </source>
</evidence>
<name>A0A6A8GIH2_9EURY</name>
<keyword evidence="1" id="KW-1133">Transmembrane helix</keyword>
<organism evidence="2 3">
    <name type="scientific">Haloferax litoreum</name>
    <dbReference type="NCBI Taxonomy" id="2666140"/>
    <lineage>
        <taxon>Archaea</taxon>
        <taxon>Methanobacteriati</taxon>
        <taxon>Methanobacteriota</taxon>
        <taxon>Stenosarchaea group</taxon>
        <taxon>Halobacteria</taxon>
        <taxon>Halobacteriales</taxon>
        <taxon>Haloferacaceae</taxon>
        <taxon>Haloferax</taxon>
    </lineage>
</organism>
<feature type="transmembrane region" description="Helical" evidence="1">
    <location>
        <begin position="12"/>
        <end position="32"/>
    </location>
</feature>
<keyword evidence="3" id="KW-1185">Reference proteome</keyword>
<keyword evidence="1" id="KW-0472">Membrane</keyword>